<feature type="domain" description="Four-carbon acid sugar kinase N-terminal" evidence="7">
    <location>
        <begin position="4"/>
        <end position="241"/>
    </location>
</feature>
<evidence type="ECO:0000256" key="2">
    <source>
        <dbReference type="ARBA" id="ARBA00022679"/>
    </source>
</evidence>
<dbReference type="Gene3D" id="3.40.980.20">
    <property type="entry name" value="Four-carbon acid sugar kinase, nucleotide binding domain"/>
    <property type="match status" value="1"/>
</dbReference>
<evidence type="ECO:0000256" key="1">
    <source>
        <dbReference type="ARBA" id="ARBA00005715"/>
    </source>
</evidence>
<keyword evidence="6" id="KW-0119">Carbohydrate metabolism</keyword>
<evidence type="ECO:0000256" key="4">
    <source>
        <dbReference type="ARBA" id="ARBA00022777"/>
    </source>
</evidence>
<reference evidence="9 10" key="1">
    <citation type="journal article" date="2003" name="Nature">
        <title>The genome of a motile marine Synechococcus.</title>
        <authorList>
            <person name="Palenik B."/>
            <person name="Brahamsha B."/>
            <person name="Larimer F."/>
            <person name="Land M."/>
            <person name="Hauser L."/>
            <person name="Chain P."/>
            <person name="Lamerdin J."/>
            <person name="Regala W."/>
            <person name="Allen E.A."/>
            <person name="McCarren J."/>
            <person name="Paulsen I."/>
            <person name="Dufresne A."/>
            <person name="Partensky F."/>
            <person name="Webb E."/>
            <person name="Waterbury J."/>
        </authorList>
    </citation>
    <scope>NUCLEOTIDE SEQUENCE [LARGE SCALE GENOMIC DNA]</scope>
    <source>
        <strain evidence="9 10">WH8102</strain>
    </source>
</reference>
<evidence type="ECO:0000256" key="6">
    <source>
        <dbReference type="ARBA" id="ARBA00023277"/>
    </source>
</evidence>
<keyword evidence="2" id="KW-0808">Transferase</keyword>
<dbReference type="Gene3D" id="3.40.50.10840">
    <property type="entry name" value="Putative sugar-binding, N-terminal domain"/>
    <property type="match status" value="1"/>
</dbReference>
<comment type="similarity">
    <text evidence="1">Belongs to the four-carbon acid sugar kinase family.</text>
</comment>
<accession>Q7U9U1</accession>
<dbReference type="Pfam" id="PF07005">
    <property type="entry name" value="SBD_N"/>
    <property type="match status" value="1"/>
</dbReference>
<dbReference type="GO" id="GO:0016301">
    <property type="term" value="F:kinase activity"/>
    <property type="evidence" value="ECO:0007669"/>
    <property type="project" value="UniProtKB-KW"/>
</dbReference>
<sequence>MKVVVIDDDPTGSQTVHSCLLLLEWDKETLRRGLRHSSPLLFLLADTRALTPEAAAARNREIVRHLDEALAAEGLGRGDVLLVSRGDSTLRGHGVLEPATLQEAFGPFDATFHIPAFLEGGRTTRNGVHLLNGEPVHTTAFARDRIFGFSTSDLATWLEEKSGGLIRPAEVQRIYGRELDAAGGAGLPGLIDRLRSLKGNAPVVVDAEWQDQLDALAAAVRALRSEKRFLFRSAASLVKALADPGPPPLDGAGLVALRRRNGDGALLPGLVVVGSYVPLADQQLERLLQEPGCHGLELPVRRIARVLESGTPDLLLADLEREWLQQLRELLKGDATPVVYSSRGELGFASLQQRRHFSLQLAQVMARLAAVLASDLGYLISKGGTTTQTLLSKGLGLTAVQLEGQLLPGLSLVRPSEGRLTGLPILTFPGNLGSAATLRDAWQRMEAG</sequence>
<gene>
    <name evidence="9" type="ordered locus">SYNW0162</name>
</gene>
<dbReference type="AlphaFoldDB" id="Q7U9U1"/>
<dbReference type="EMBL" id="BX569689">
    <property type="protein sequence ID" value="CAE06677.1"/>
    <property type="molecule type" value="Genomic_DNA"/>
</dbReference>
<dbReference type="InterPro" id="IPR037051">
    <property type="entry name" value="4-carb_acid_sugar_kinase_N_sf"/>
</dbReference>
<dbReference type="GO" id="GO:0005524">
    <property type="term" value="F:ATP binding"/>
    <property type="evidence" value="ECO:0007669"/>
    <property type="project" value="UniProtKB-KW"/>
</dbReference>
<dbReference type="STRING" id="84588.SYNW0162"/>
<organism evidence="9 10">
    <name type="scientific">Parasynechococcus marenigrum (strain WH8102)</name>
    <dbReference type="NCBI Taxonomy" id="84588"/>
    <lineage>
        <taxon>Bacteria</taxon>
        <taxon>Bacillati</taxon>
        <taxon>Cyanobacteriota</taxon>
        <taxon>Cyanophyceae</taxon>
        <taxon>Synechococcales</taxon>
        <taxon>Prochlorococcaceae</taxon>
        <taxon>Parasynechococcus</taxon>
        <taxon>Parasynechococcus marenigrum</taxon>
    </lineage>
</organism>
<dbReference type="RefSeq" id="WP_011127038.1">
    <property type="nucleotide sequence ID" value="NC_005070.1"/>
</dbReference>
<evidence type="ECO:0000313" key="9">
    <source>
        <dbReference type="EMBL" id="CAE06677.1"/>
    </source>
</evidence>
<dbReference type="HOGENOM" id="CLU_044742_0_0_3"/>
<feature type="domain" description="Four-carbon acid sugar kinase nucleotide binding" evidence="8">
    <location>
        <begin position="270"/>
        <end position="438"/>
    </location>
</feature>
<dbReference type="InterPro" id="IPR031475">
    <property type="entry name" value="NBD_C"/>
</dbReference>
<evidence type="ECO:0000259" key="8">
    <source>
        <dbReference type="Pfam" id="PF17042"/>
    </source>
</evidence>
<evidence type="ECO:0000313" key="10">
    <source>
        <dbReference type="Proteomes" id="UP000001422"/>
    </source>
</evidence>
<keyword evidence="4" id="KW-0418">Kinase</keyword>
<dbReference type="InterPro" id="IPR042213">
    <property type="entry name" value="NBD_C_sf"/>
</dbReference>
<keyword evidence="10" id="KW-1185">Reference proteome</keyword>
<evidence type="ECO:0000259" key="7">
    <source>
        <dbReference type="Pfam" id="PF07005"/>
    </source>
</evidence>
<protein>
    <submittedName>
        <fullName evidence="9">Uncharacterized protein</fullName>
    </submittedName>
</protein>
<keyword evidence="3" id="KW-0547">Nucleotide-binding</keyword>
<keyword evidence="5" id="KW-0067">ATP-binding</keyword>
<dbReference type="eggNOG" id="COG3395">
    <property type="taxonomic scope" value="Bacteria"/>
</dbReference>
<evidence type="ECO:0000256" key="3">
    <source>
        <dbReference type="ARBA" id="ARBA00022741"/>
    </source>
</evidence>
<dbReference type="SUPFAM" id="SSF142764">
    <property type="entry name" value="YgbK-like"/>
    <property type="match status" value="1"/>
</dbReference>
<proteinExistence type="inferred from homology"/>
<dbReference type="InterPro" id="IPR010737">
    <property type="entry name" value="4-carb_acid_sugar_kinase_N"/>
</dbReference>
<dbReference type="Pfam" id="PF17042">
    <property type="entry name" value="NBD_C"/>
    <property type="match status" value="1"/>
</dbReference>
<evidence type="ECO:0000256" key="5">
    <source>
        <dbReference type="ARBA" id="ARBA00022840"/>
    </source>
</evidence>
<dbReference type="Proteomes" id="UP000001422">
    <property type="component" value="Chromosome"/>
</dbReference>
<name>Q7U9U1_PARMW</name>
<dbReference type="KEGG" id="syw:SYNW0162"/>